<comment type="catalytic activity">
    <reaction evidence="6">
        <text>cytidine(1402) in 16S rRNA + S-adenosyl-L-methionine = N(4)-methylcytidine(1402) in 16S rRNA + S-adenosyl-L-homocysteine + H(+)</text>
        <dbReference type="Rhea" id="RHEA:42928"/>
        <dbReference type="Rhea" id="RHEA-COMP:10286"/>
        <dbReference type="Rhea" id="RHEA-COMP:10287"/>
        <dbReference type="ChEBI" id="CHEBI:15378"/>
        <dbReference type="ChEBI" id="CHEBI:57856"/>
        <dbReference type="ChEBI" id="CHEBI:59789"/>
        <dbReference type="ChEBI" id="CHEBI:74506"/>
        <dbReference type="ChEBI" id="CHEBI:82748"/>
        <dbReference type="EC" id="2.1.1.199"/>
    </reaction>
</comment>
<reference evidence="7" key="1">
    <citation type="submission" date="2016-01" db="EMBL/GenBank/DDBJ databases">
        <authorList>
            <person name="Mcilroy J.S."/>
            <person name="Karst M S."/>
            <person name="Albertsen M."/>
        </authorList>
    </citation>
    <scope>NUCLEOTIDE SEQUENCE</scope>
    <source>
        <strain evidence="7">Cfx-K</strain>
    </source>
</reference>
<dbReference type="PANTHER" id="PTHR11265:SF0">
    <property type="entry name" value="12S RRNA N4-METHYLCYTIDINE METHYLTRANSFERASE"/>
    <property type="match status" value="1"/>
</dbReference>
<dbReference type="SUPFAM" id="SSF81799">
    <property type="entry name" value="Putative methyltransferase TM0872, insert domain"/>
    <property type="match status" value="1"/>
</dbReference>
<evidence type="ECO:0000256" key="4">
    <source>
        <dbReference type="ARBA" id="ARBA00022679"/>
    </source>
</evidence>
<dbReference type="InterPro" id="IPR002903">
    <property type="entry name" value="RsmH"/>
</dbReference>
<dbReference type="GO" id="GO:0071424">
    <property type="term" value="F:rRNA (cytosine-N4-)-methyltransferase activity"/>
    <property type="evidence" value="ECO:0007669"/>
    <property type="project" value="UniProtKB-UniRule"/>
</dbReference>
<gene>
    <name evidence="7" type="primary">mraW</name>
    <name evidence="6" type="synonym">rsmH</name>
    <name evidence="7" type="ORF">CFX0092_A0857</name>
</gene>
<comment type="function">
    <text evidence="6">Specifically methylates the N4 position of cytidine in position 1402 (C1402) of 16S rRNA.</text>
</comment>
<name>A0A160T2E4_9CHLR</name>
<dbReference type="GO" id="GO:0070475">
    <property type="term" value="P:rRNA base methylation"/>
    <property type="evidence" value="ECO:0007669"/>
    <property type="project" value="UniProtKB-UniRule"/>
</dbReference>
<comment type="similarity">
    <text evidence="1 6">Belongs to the methyltransferase superfamily. RsmH family.</text>
</comment>
<dbReference type="Pfam" id="PF01795">
    <property type="entry name" value="Methyltransf_5"/>
    <property type="match status" value="1"/>
</dbReference>
<protein>
    <recommendedName>
        <fullName evidence="6">Ribosomal RNA small subunit methyltransferase H</fullName>
        <ecNumber evidence="6">2.1.1.199</ecNumber>
    </recommendedName>
    <alternativeName>
        <fullName evidence="6">16S rRNA m(4)C1402 methyltransferase</fullName>
    </alternativeName>
    <alternativeName>
        <fullName evidence="6">rRNA (cytosine-N(4)-)-methyltransferase RsmH</fullName>
    </alternativeName>
</protein>
<evidence type="ECO:0000313" key="8">
    <source>
        <dbReference type="Proteomes" id="UP000215027"/>
    </source>
</evidence>
<keyword evidence="6" id="KW-0963">Cytoplasm</keyword>
<keyword evidence="3 6" id="KW-0489">Methyltransferase</keyword>
<organism evidence="7 8">
    <name type="scientific">Candidatus Promineifilum breve</name>
    <dbReference type="NCBI Taxonomy" id="1806508"/>
    <lineage>
        <taxon>Bacteria</taxon>
        <taxon>Bacillati</taxon>
        <taxon>Chloroflexota</taxon>
        <taxon>Ardenticatenia</taxon>
        <taxon>Candidatus Promineifilales</taxon>
        <taxon>Candidatus Promineifilaceae</taxon>
        <taxon>Candidatus Promineifilum</taxon>
    </lineage>
</organism>
<evidence type="ECO:0000313" key="7">
    <source>
        <dbReference type="EMBL" id="CUS02735.2"/>
    </source>
</evidence>
<dbReference type="InterPro" id="IPR029063">
    <property type="entry name" value="SAM-dependent_MTases_sf"/>
</dbReference>
<keyword evidence="4 6" id="KW-0808">Transferase</keyword>
<evidence type="ECO:0000256" key="5">
    <source>
        <dbReference type="ARBA" id="ARBA00022691"/>
    </source>
</evidence>
<feature type="binding site" evidence="6">
    <location>
        <begin position="26"/>
        <end position="28"/>
    </location>
    <ligand>
        <name>S-adenosyl-L-methionine</name>
        <dbReference type="ChEBI" id="CHEBI:59789"/>
    </ligand>
</feature>
<keyword evidence="5 6" id="KW-0949">S-adenosyl-L-methionine</keyword>
<evidence type="ECO:0000256" key="1">
    <source>
        <dbReference type="ARBA" id="ARBA00010396"/>
    </source>
</evidence>
<feature type="binding site" evidence="6">
    <location>
        <position position="101"/>
    </location>
    <ligand>
        <name>S-adenosyl-L-methionine</name>
        <dbReference type="ChEBI" id="CHEBI:59789"/>
    </ligand>
</feature>
<dbReference type="NCBIfam" id="TIGR00006">
    <property type="entry name" value="16S rRNA (cytosine(1402)-N(4))-methyltransferase RsmH"/>
    <property type="match status" value="1"/>
</dbReference>
<comment type="subcellular location">
    <subcellularLocation>
        <location evidence="6">Cytoplasm</location>
    </subcellularLocation>
</comment>
<keyword evidence="2 6" id="KW-0698">rRNA processing</keyword>
<dbReference type="EC" id="2.1.1.199" evidence="6"/>
<keyword evidence="8" id="KW-1185">Reference proteome</keyword>
<evidence type="ECO:0000256" key="6">
    <source>
        <dbReference type="HAMAP-Rule" id="MF_01007"/>
    </source>
</evidence>
<feature type="binding site" evidence="6">
    <location>
        <position position="46"/>
    </location>
    <ligand>
        <name>S-adenosyl-L-methionine</name>
        <dbReference type="ChEBI" id="CHEBI:59789"/>
    </ligand>
</feature>
<dbReference type="PANTHER" id="PTHR11265">
    <property type="entry name" value="S-ADENOSYL-METHYLTRANSFERASE MRAW"/>
    <property type="match status" value="1"/>
</dbReference>
<dbReference type="EMBL" id="LN890655">
    <property type="protein sequence ID" value="CUS02735.2"/>
    <property type="molecule type" value="Genomic_DNA"/>
</dbReference>
<proteinExistence type="inferred from homology"/>
<dbReference type="KEGG" id="pbf:CFX0092_A0857"/>
<feature type="binding site" evidence="6">
    <location>
        <position position="73"/>
    </location>
    <ligand>
        <name>S-adenosyl-L-methionine</name>
        <dbReference type="ChEBI" id="CHEBI:59789"/>
    </ligand>
</feature>
<dbReference type="GO" id="GO:0005737">
    <property type="term" value="C:cytoplasm"/>
    <property type="evidence" value="ECO:0007669"/>
    <property type="project" value="UniProtKB-SubCell"/>
</dbReference>
<accession>A0A160T2E4</accession>
<dbReference type="AlphaFoldDB" id="A0A160T2E4"/>
<dbReference type="PIRSF" id="PIRSF004486">
    <property type="entry name" value="MraW"/>
    <property type="match status" value="1"/>
</dbReference>
<dbReference type="HAMAP" id="MF_01007">
    <property type="entry name" value="16SrRNA_methyltr_H"/>
    <property type="match status" value="1"/>
</dbReference>
<evidence type="ECO:0000256" key="3">
    <source>
        <dbReference type="ARBA" id="ARBA00022603"/>
    </source>
</evidence>
<sequence length="310" mass="33206">MLLREVVAALDPQPGGRFIDGTVGAGGHAAALLAGGAPDGRLLGFDRDPAALAFAARRLAPFGQRFTPVQGSYGDMAVVAPAHGFAAVDGILLDLGLSSRQLEDAERGFSFLKEGPLDMRFDPRQGATAADLVNNLSAEELTDLFRRYGEEAQSRRIARLVVTHRPFGTTTELAGLIEREIGRRGRPGRHPATKVFQALRIAVNEELVEVERGLQAAIGLLRPGGRLAVISFHSLEDRLVKQFFRAAARDCVCPPAQAVCTCGARATVQLVARKAIQATAEEIAANPRSRSARLRVAARLKEASSVEDSR</sequence>
<dbReference type="Gene3D" id="1.10.150.170">
    <property type="entry name" value="Putative methyltransferase TM0872, insert domain"/>
    <property type="match status" value="1"/>
</dbReference>
<dbReference type="Proteomes" id="UP000215027">
    <property type="component" value="Chromosome I"/>
</dbReference>
<dbReference type="SUPFAM" id="SSF53335">
    <property type="entry name" value="S-adenosyl-L-methionine-dependent methyltransferases"/>
    <property type="match status" value="1"/>
</dbReference>
<evidence type="ECO:0000256" key="2">
    <source>
        <dbReference type="ARBA" id="ARBA00022552"/>
    </source>
</evidence>
<dbReference type="Gene3D" id="3.40.50.150">
    <property type="entry name" value="Vaccinia Virus protein VP39"/>
    <property type="match status" value="1"/>
</dbReference>
<dbReference type="InterPro" id="IPR023397">
    <property type="entry name" value="SAM-dep_MeTrfase_MraW_recog"/>
</dbReference>
<feature type="binding site" evidence="6">
    <location>
        <position position="94"/>
    </location>
    <ligand>
        <name>S-adenosyl-L-methionine</name>
        <dbReference type="ChEBI" id="CHEBI:59789"/>
    </ligand>
</feature>